<feature type="domain" description="Succinylglutamate desuccinylase/Aspartoacylase catalytic" evidence="5">
    <location>
        <begin position="20"/>
        <end position="92"/>
    </location>
</feature>
<organism evidence="6 7">
    <name type="scientific">Salinigranum rubrum</name>
    <dbReference type="NCBI Taxonomy" id="755307"/>
    <lineage>
        <taxon>Archaea</taxon>
        <taxon>Methanobacteriati</taxon>
        <taxon>Methanobacteriota</taxon>
        <taxon>Stenosarchaea group</taxon>
        <taxon>Halobacteria</taxon>
        <taxon>Halobacteriales</taxon>
        <taxon>Haloferacaceae</taxon>
        <taxon>Salinigranum</taxon>
    </lineage>
</organism>
<keyword evidence="3" id="KW-0378">Hydrolase</keyword>
<dbReference type="Pfam" id="PF24827">
    <property type="entry name" value="AstE_AspA_cat"/>
    <property type="match status" value="1"/>
</dbReference>
<protein>
    <submittedName>
        <fullName evidence="6">Succinylglutamate desuccinylase</fullName>
    </submittedName>
</protein>
<dbReference type="Proteomes" id="UP000236584">
    <property type="component" value="Chromosome"/>
</dbReference>
<evidence type="ECO:0000313" key="7">
    <source>
        <dbReference type="Proteomes" id="UP000236584"/>
    </source>
</evidence>
<evidence type="ECO:0000256" key="3">
    <source>
        <dbReference type="ARBA" id="ARBA00022801"/>
    </source>
</evidence>
<dbReference type="GO" id="GO:0016788">
    <property type="term" value="F:hydrolase activity, acting on ester bonds"/>
    <property type="evidence" value="ECO:0007669"/>
    <property type="project" value="InterPro"/>
</dbReference>
<evidence type="ECO:0000313" key="6">
    <source>
        <dbReference type="EMBL" id="AUV82508.1"/>
    </source>
</evidence>
<proteinExistence type="predicted"/>
<evidence type="ECO:0000256" key="2">
    <source>
        <dbReference type="ARBA" id="ARBA00022723"/>
    </source>
</evidence>
<keyword evidence="2" id="KW-0479">Metal-binding</keyword>
<keyword evidence="7" id="KW-1185">Reference proteome</keyword>
<evidence type="ECO:0000256" key="4">
    <source>
        <dbReference type="ARBA" id="ARBA00022833"/>
    </source>
</evidence>
<evidence type="ECO:0000256" key="1">
    <source>
        <dbReference type="ARBA" id="ARBA00001947"/>
    </source>
</evidence>
<dbReference type="InterPro" id="IPR055438">
    <property type="entry name" value="AstE_AspA_cat"/>
</dbReference>
<keyword evidence="4" id="KW-0862">Zinc</keyword>
<dbReference type="Gene3D" id="3.40.630.10">
    <property type="entry name" value="Zn peptidases"/>
    <property type="match status" value="1"/>
</dbReference>
<name>A0A2I8VKR6_9EURY</name>
<gene>
    <name evidence="6" type="ORF">C2R22_13380</name>
</gene>
<dbReference type="InterPro" id="IPR050178">
    <property type="entry name" value="AspA/AstE_fam"/>
</dbReference>
<dbReference type="PANTHER" id="PTHR15162:SF7">
    <property type="entry name" value="SUCCINYLGLUTAMATE DESUCCINYLASE"/>
    <property type="match status" value="1"/>
</dbReference>
<sequence length="270" mass="29194">MCRSHTIASVRVETLGSGTPAIAVVGGVHGDEPCGQVAIDRFLERDPDLDRPVRFVVANEEALSRGSRYVERDLNRVLPGDPESDIHEERLAVELLEAVEGCTPLGIHSTRSYAEPFGVLADPTPAKRRLFRRMNVSAVLDTTGLSSGRCVDHGFLDVEAGLQGTDQAADNAVLCIESFLAATGALESDVSIAETGTETILYEVTDIIEKEPESEYRFLAENFEWVEAGTVYAERDDEPMTADEAFVPALSSSDGHASILGYRTRPAGVL</sequence>
<dbReference type="SUPFAM" id="SSF53187">
    <property type="entry name" value="Zn-dependent exopeptidases"/>
    <property type="match status" value="1"/>
</dbReference>
<dbReference type="PANTHER" id="PTHR15162">
    <property type="entry name" value="ASPARTOACYLASE"/>
    <property type="match status" value="1"/>
</dbReference>
<evidence type="ECO:0000259" key="5">
    <source>
        <dbReference type="Pfam" id="PF24827"/>
    </source>
</evidence>
<dbReference type="GO" id="GO:0046872">
    <property type="term" value="F:metal ion binding"/>
    <property type="evidence" value="ECO:0007669"/>
    <property type="project" value="UniProtKB-KW"/>
</dbReference>
<comment type="cofactor">
    <cofactor evidence="1">
        <name>Zn(2+)</name>
        <dbReference type="ChEBI" id="CHEBI:29105"/>
    </cofactor>
</comment>
<reference evidence="6 7" key="1">
    <citation type="submission" date="2018-01" db="EMBL/GenBank/DDBJ databases">
        <title>Complete genome sequence of Salinigranum rubrum GX10T, an extremely halophilic archaeon isolated from a marine solar saltern.</title>
        <authorList>
            <person name="Han S."/>
        </authorList>
    </citation>
    <scope>NUCLEOTIDE SEQUENCE [LARGE SCALE GENOMIC DNA]</scope>
    <source>
        <strain evidence="6 7">GX10</strain>
    </source>
</reference>
<dbReference type="KEGG" id="srub:C2R22_13380"/>
<dbReference type="AlphaFoldDB" id="A0A2I8VKR6"/>
<dbReference type="GO" id="GO:0005829">
    <property type="term" value="C:cytosol"/>
    <property type="evidence" value="ECO:0007669"/>
    <property type="project" value="TreeGrafter"/>
</dbReference>
<accession>A0A2I8VKR6</accession>
<dbReference type="EMBL" id="CP026309">
    <property type="protein sequence ID" value="AUV82508.1"/>
    <property type="molecule type" value="Genomic_DNA"/>
</dbReference>